<dbReference type="EMBL" id="CAJVQA010045096">
    <property type="protein sequence ID" value="CAG8817102.1"/>
    <property type="molecule type" value="Genomic_DNA"/>
</dbReference>
<gene>
    <name evidence="1" type="ORF">CPELLU_LOCUS19305</name>
</gene>
<comment type="caution">
    <text evidence="1">The sequence shown here is derived from an EMBL/GenBank/DDBJ whole genome shotgun (WGS) entry which is preliminary data.</text>
</comment>
<dbReference type="AlphaFoldDB" id="A0A9N9K9N4"/>
<dbReference type="Proteomes" id="UP000789759">
    <property type="component" value="Unassembled WGS sequence"/>
</dbReference>
<reference evidence="1" key="1">
    <citation type="submission" date="2021-06" db="EMBL/GenBank/DDBJ databases">
        <authorList>
            <person name="Kallberg Y."/>
            <person name="Tangrot J."/>
            <person name="Rosling A."/>
        </authorList>
    </citation>
    <scope>NUCLEOTIDE SEQUENCE</scope>
    <source>
        <strain evidence="1">FL966</strain>
    </source>
</reference>
<name>A0A9N9K9N4_9GLOM</name>
<sequence>MAPSIYEELTFVNLSVENFNLNNNYSSRSNGICPDSKFICKDIVHQFGMKVGVLEGYIHHNFDSQYMTQSFQILLEGIGYITL</sequence>
<evidence type="ECO:0000313" key="1">
    <source>
        <dbReference type="EMBL" id="CAG8817102.1"/>
    </source>
</evidence>
<organism evidence="1 2">
    <name type="scientific">Cetraspora pellucida</name>
    <dbReference type="NCBI Taxonomy" id="1433469"/>
    <lineage>
        <taxon>Eukaryota</taxon>
        <taxon>Fungi</taxon>
        <taxon>Fungi incertae sedis</taxon>
        <taxon>Mucoromycota</taxon>
        <taxon>Glomeromycotina</taxon>
        <taxon>Glomeromycetes</taxon>
        <taxon>Diversisporales</taxon>
        <taxon>Gigasporaceae</taxon>
        <taxon>Cetraspora</taxon>
    </lineage>
</organism>
<keyword evidence="2" id="KW-1185">Reference proteome</keyword>
<protein>
    <submittedName>
        <fullName evidence="1">21931_t:CDS:1</fullName>
    </submittedName>
</protein>
<accession>A0A9N9K9N4</accession>
<dbReference type="OrthoDB" id="10506183at2759"/>
<evidence type="ECO:0000313" key="2">
    <source>
        <dbReference type="Proteomes" id="UP000789759"/>
    </source>
</evidence>
<proteinExistence type="predicted"/>